<keyword evidence="4" id="KW-0547">Nucleotide-binding</keyword>
<evidence type="ECO:0000313" key="10">
    <source>
        <dbReference type="EMBL" id="MBT4870423.1"/>
    </source>
</evidence>
<evidence type="ECO:0000256" key="7">
    <source>
        <dbReference type="ARBA" id="ARBA00023146"/>
    </source>
</evidence>
<keyword evidence="6" id="KW-0648">Protein biosynthesis</keyword>
<dbReference type="CDD" id="cd00858">
    <property type="entry name" value="GlyRS_anticodon"/>
    <property type="match status" value="1"/>
</dbReference>
<dbReference type="SUPFAM" id="SSF55681">
    <property type="entry name" value="Class II aaRS and biotin synthetases"/>
    <property type="match status" value="1"/>
</dbReference>
<keyword evidence="3 10" id="KW-0436">Ligase</keyword>
<dbReference type="Gene3D" id="3.30.930.10">
    <property type="entry name" value="Bira Bifunctional Protein, Domain 2"/>
    <property type="match status" value="2"/>
</dbReference>
<evidence type="ECO:0000256" key="1">
    <source>
        <dbReference type="ARBA" id="ARBA00012829"/>
    </source>
</evidence>
<feature type="domain" description="Aminoacyl-transfer RNA synthetases class-II family profile" evidence="9">
    <location>
        <begin position="48"/>
        <end position="410"/>
    </location>
</feature>
<dbReference type="InterPro" id="IPR002315">
    <property type="entry name" value="tRNA-synt_gly"/>
</dbReference>
<evidence type="ECO:0000256" key="5">
    <source>
        <dbReference type="ARBA" id="ARBA00022840"/>
    </source>
</evidence>
<reference evidence="10" key="1">
    <citation type="journal article" date="2021" name="ISME J.">
        <title>Mercury methylation by metabolically versatile and cosmopolitan marine bacteria.</title>
        <authorList>
            <person name="Lin H."/>
            <person name="Ascher D.B."/>
            <person name="Myung Y."/>
            <person name="Lamborg C.H."/>
            <person name="Hallam S.J."/>
            <person name="Gionfriddo C.M."/>
            <person name="Holt K.E."/>
            <person name="Moreau J.W."/>
        </authorList>
    </citation>
    <scope>NUCLEOTIDE SEQUENCE</scope>
    <source>
        <strain evidence="10">SI075_bin30</strain>
    </source>
</reference>
<evidence type="ECO:0000256" key="4">
    <source>
        <dbReference type="ARBA" id="ARBA00022741"/>
    </source>
</evidence>
<dbReference type="GO" id="GO:0006426">
    <property type="term" value="P:glycyl-tRNA aminoacylation"/>
    <property type="evidence" value="ECO:0007669"/>
    <property type="project" value="InterPro"/>
</dbReference>
<dbReference type="PANTHER" id="PTHR10745:SF0">
    <property type="entry name" value="GLYCINE--TRNA LIGASE"/>
    <property type="match status" value="1"/>
</dbReference>
<dbReference type="InterPro" id="IPR036621">
    <property type="entry name" value="Anticodon-bd_dom_sf"/>
</dbReference>
<dbReference type="Gene3D" id="3.40.50.800">
    <property type="entry name" value="Anticodon-binding domain"/>
    <property type="match status" value="1"/>
</dbReference>
<dbReference type="PRINTS" id="PR01043">
    <property type="entry name" value="TRNASYNTHGLY"/>
</dbReference>
<evidence type="ECO:0000256" key="2">
    <source>
        <dbReference type="ARBA" id="ARBA00022490"/>
    </source>
</evidence>
<dbReference type="PANTHER" id="PTHR10745">
    <property type="entry name" value="GLYCYL-TRNA SYNTHETASE/DNA POLYMERASE SUBUNIT GAMMA-2"/>
    <property type="match status" value="1"/>
</dbReference>
<dbReference type="NCBIfam" id="TIGR00389">
    <property type="entry name" value="glyS_dimeric"/>
    <property type="match status" value="1"/>
</dbReference>
<evidence type="ECO:0000256" key="8">
    <source>
        <dbReference type="ARBA" id="ARBA00030057"/>
    </source>
</evidence>
<dbReference type="InterPro" id="IPR027031">
    <property type="entry name" value="Gly-tRNA_synthase/POLG2"/>
</dbReference>
<dbReference type="FunFam" id="3.40.50.800:FF:000002">
    <property type="entry name" value="Glycine--tRNA ligase"/>
    <property type="match status" value="1"/>
</dbReference>
<dbReference type="InterPro" id="IPR004154">
    <property type="entry name" value="Anticodon-bd"/>
</dbReference>
<dbReference type="InterPro" id="IPR045864">
    <property type="entry name" value="aa-tRNA-synth_II/BPL/LPL"/>
</dbReference>
<dbReference type="Pfam" id="PF00587">
    <property type="entry name" value="tRNA-synt_2b"/>
    <property type="match status" value="1"/>
</dbReference>
<evidence type="ECO:0000256" key="3">
    <source>
        <dbReference type="ARBA" id="ARBA00022598"/>
    </source>
</evidence>
<dbReference type="PROSITE" id="PS50862">
    <property type="entry name" value="AA_TRNA_LIGASE_II"/>
    <property type="match status" value="1"/>
</dbReference>
<comment type="caution">
    <text evidence="10">The sequence shown here is derived from an EMBL/GenBank/DDBJ whole genome shotgun (WGS) entry which is preliminary data.</text>
</comment>
<sequence>MAKIKEKQQFQIELAKYLAEKDFVYGPEPELYDPVAGFYSYGLLGKAMKNNVEAAIRDVFTKNNFFEVEMPIITPEVVWKASGHLDGFNDPVVICSKCKASFRADKLIEENTEIAADSYSDEQLIEAFKEHEIKCPTCKGRFELEIKRHSLMMKTKIGADTVAYSRPETATTTYLPFKRYSQFFRGKLPFTVFQIGKAFRNEISPRQHLLRQREFTQAEAQIFISKEQKQKFDPFLEIENEKLPLWTEALQKAEKKPELISLKDALKKKYLKNQAYAWSINLAYKIFLSVGIPKERIRLRQHHADEKAFYADDAWDLEVELNSFGWTECCGVHDRTTYDLTQHAKFSKQDLSIRLESGEKIVPDVIEIAFGVDRPFFSLLDIAFFRRDDAKRTVLSLPANIAPMQIGLLPLLKKDGLPEKALEIKKEIEKQFRVYYDASGSIGKRYSRLDAVGVPYCITVDHDSLKDESVTVRERDSLKQVRIPIKELTQKLGQYFEKGFK</sequence>
<dbReference type="Proteomes" id="UP000722459">
    <property type="component" value="Unassembled WGS sequence"/>
</dbReference>
<dbReference type="InterPro" id="IPR006195">
    <property type="entry name" value="aa-tRNA-synth_II"/>
</dbReference>
<dbReference type="EC" id="6.1.1.14" evidence="1"/>
<dbReference type="SUPFAM" id="SSF52954">
    <property type="entry name" value="Class II aaRS ABD-related"/>
    <property type="match status" value="1"/>
</dbReference>
<dbReference type="EMBL" id="JABJNZ010000034">
    <property type="protein sequence ID" value="MBT4870423.1"/>
    <property type="molecule type" value="Genomic_DNA"/>
</dbReference>
<keyword evidence="7" id="KW-0030">Aminoacyl-tRNA synthetase</keyword>
<dbReference type="NCBIfam" id="NF003211">
    <property type="entry name" value="PRK04173.1"/>
    <property type="match status" value="1"/>
</dbReference>
<dbReference type="GO" id="GO:0005524">
    <property type="term" value="F:ATP binding"/>
    <property type="evidence" value="ECO:0007669"/>
    <property type="project" value="UniProtKB-KW"/>
</dbReference>
<dbReference type="InterPro" id="IPR002314">
    <property type="entry name" value="aa-tRNA-synt_IIb"/>
</dbReference>
<dbReference type="Pfam" id="PF03129">
    <property type="entry name" value="HGTP_anticodon"/>
    <property type="match status" value="1"/>
</dbReference>
<dbReference type="GO" id="GO:0005737">
    <property type="term" value="C:cytoplasm"/>
    <property type="evidence" value="ECO:0007669"/>
    <property type="project" value="InterPro"/>
</dbReference>
<accession>A0A8T5GEI2</accession>
<name>A0A8T5GEI2_9ARCH</name>
<keyword evidence="5" id="KW-0067">ATP-binding</keyword>
<organism evidence="10 11">
    <name type="scientific">Candidatus Iainarchaeum sp</name>
    <dbReference type="NCBI Taxonomy" id="3101447"/>
    <lineage>
        <taxon>Archaea</taxon>
        <taxon>Candidatus Iainarchaeota</taxon>
        <taxon>Candidatus Iainarchaeia</taxon>
        <taxon>Candidatus Iainarchaeales</taxon>
        <taxon>Candidatus Iainarchaeaceae</taxon>
        <taxon>Candidatus Iainarchaeum</taxon>
    </lineage>
</organism>
<evidence type="ECO:0000313" key="11">
    <source>
        <dbReference type="Proteomes" id="UP000722459"/>
    </source>
</evidence>
<dbReference type="GO" id="GO:0044281">
    <property type="term" value="P:small molecule metabolic process"/>
    <property type="evidence" value="ECO:0007669"/>
    <property type="project" value="UniProtKB-ARBA"/>
</dbReference>
<protein>
    <recommendedName>
        <fullName evidence="1">glycine--tRNA ligase</fullName>
        <ecNumber evidence="1">6.1.1.14</ecNumber>
    </recommendedName>
    <alternativeName>
        <fullName evidence="8">Diadenosine tetraphosphate synthetase</fullName>
    </alternativeName>
</protein>
<gene>
    <name evidence="10" type="primary">glyS</name>
    <name evidence="10" type="ORF">HON47_02525</name>
</gene>
<proteinExistence type="predicted"/>
<keyword evidence="2" id="KW-0963">Cytoplasm</keyword>
<evidence type="ECO:0000259" key="9">
    <source>
        <dbReference type="PROSITE" id="PS50862"/>
    </source>
</evidence>
<dbReference type="GO" id="GO:0004820">
    <property type="term" value="F:glycine-tRNA ligase activity"/>
    <property type="evidence" value="ECO:0007669"/>
    <property type="project" value="UniProtKB-EC"/>
</dbReference>
<evidence type="ECO:0000256" key="6">
    <source>
        <dbReference type="ARBA" id="ARBA00022917"/>
    </source>
</evidence>
<dbReference type="AlphaFoldDB" id="A0A8T5GEI2"/>